<dbReference type="OrthoDB" id="7495832at2"/>
<organism evidence="2 3">
    <name type="scientific">Rhodopila globiformis</name>
    <name type="common">Rhodopseudomonas globiformis</name>
    <dbReference type="NCBI Taxonomy" id="1071"/>
    <lineage>
        <taxon>Bacteria</taxon>
        <taxon>Pseudomonadati</taxon>
        <taxon>Pseudomonadota</taxon>
        <taxon>Alphaproteobacteria</taxon>
        <taxon>Acetobacterales</taxon>
        <taxon>Acetobacteraceae</taxon>
        <taxon>Rhodopila</taxon>
    </lineage>
</organism>
<protein>
    <recommendedName>
        <fullName evidence="1">Luciferase-like domain-containing protein</fullName>
    </recommendedName>
</protein>
<sequence length="348" mass="38068">MRVYTILPQRHWQDVAPAAREAEAVGFDAVMTVELGHDPLAPLAFAALATSRVELTPSVVVAFPRSPTTLAQQAWDIHANSGGRFVLGLGSQVKGHNERRFGIAWTAPAPRMRDYVTALRAVWQAWETRGRLNFDSPHYKLTLMTPDFSPEPTGLPMVPVTVAAVGEAMLRVAGQVGDGVRLHPLCSRAYLEQVCLPQMMEGMRRSGRSRLHFDVHGGGFVCTGPDAATVAAEMEKARRRIGFYGSTRTYLPILALHGLEDLGAKLHRMSVEGQWDRMGAEISDDTVRIFAACGTYDTLAKVIEQRFGGAADSVDIHFPPGTPPGLAQDLVSDIRRIPHTFAGFNTSW</sequence>
<evidence type="ECO:0000313" key="3">
    <source>
        <dbReference type="Proteomes" id="UP000239724"/>
    </source>
</evidence>
<keyword evidence="3" id="KW-1185">Reference proteome</keyword>
<dbReference type="AlphaFoldDB" id="A0A2S6NIS5"/>
<evidence type="ECO:0000259" key="1">
    <source>
        <dbReference type="Pfam" id="PF00296"/>
    </source>
</evidence>
<proteinExistence type="predicted"/>
<evidence type="ECO:0000313" key="2">
    <source>
        <dbReference type="EMBL" id="PPQ34518.1"/>
    </source>
</evidence>
<dbReference type="InterPro" id="IPR019919">
    <property type="entry name" value="Lucif-like_OxRdtase_MSMEG_2256"/>
</dbReference>
<dbReference type="SUPFAM" id="SSF51679">
    <property type="entry name" value="Bacterial luciferase-like"/>
    <property type="match status" value="1"/>
</dbReference>
<dbReference type="RefSeq" id="WP_104518813.1">
    <property type="nucleotide sequence ID" value="NZ_NHRY01000107.1"/>
</dbReference>
<dbReference type="Pfam" id="PF00296">
    <property type="entry name" value="Bac_luciferase"/>
    <property type="match status" value="1"/>
</dbReference>
<name>A0A2S6NIS5_RHOGL</name>
<dbReference type="InterPro" id="IPR036661">
    <property type="entry name" value="Luciferase-like_sf"/>
</dbReference>
<accession>A0A2S6NIS5</accession>
<dbReference type="EMBL" id="NHRY01000107">
    <property type="protein sequence ID" value="PPQ34518.1"/>
    <property type="molecule type" value="Genomic_DNA"/>
</dbReference>
<dbReference type="Gene3D" id="3.20.20.30">
    <property type="entry name" value="Luciferase-like domain"/>
    <property type="match status" value="1"/>
</dbReference>
<reference evidence="2 3" key="1">
    <citation type="journal article" date="2018" name="Arch. Microbiol.">
        <title>New insights into the metabolic potential of the phototrophic purple bacterium Rhodopila globiformis DSM 161(T) from its draft genome sequence and evidence for a vanadium-dependent nitrogenase.</title>
        <authorList>
            <person name="Imhoff J.F."/>
            <person name="Rahn T."/>
            <person name="Kunzel S."/>
            <person name="Neulinger S.C."/>
        </authorList>
    </citation>
    <scope>NUCLEOTIDE SEQUENCE [LARGE SCALE GENOMIC DNA]</scope>
    <source>
        <strain evidence="2 3">DSM 161</strain>
    </source>
</reference>
<feature type="domain" description="Luciferase-like" evidence="1">
    <location>
        <begin position="10"/>
        <end position="306"/>
    </location>
</feature>
<dbReference type="PANTHER" id="PTHR43244">
    <property type="match status" value="1"/>
</dbReference>
<dbReference type="InterPro" id="IPR011251">
    <property type="entry name" value="Luciferase-like_dom"/>
</dbReference>
<gene>
    <name evidence="2" type="ORF">CCS01_10540</name>
</gene>
<dbReference type="InterPro" id="IPR050564">
    <property type="entry name" value="F420-G6PD/mer"/>
</dbReference>
<dbReference type="CDD" id="cd01097">
    <property type="entry name" value="Tetrahydromethanopterin_reductase"/>
    <property type="match status" value="1"/>
</dbReference>
<dbReference type="GO" id="GO:0016705">
    <property type="term" value="F:oxidoreductase activity, acting on paired donors, with incorporation or reduction of molecular oxygen"/>
    <property type="evidence" value="ECO:0007669"/>
    <property type="project" value="InterPro"/>
</dbReference>
<dbReference type="Proteomes" id="UP000239724">
    <property type="component" value="Unassembled WGS sequence"/>
</dbReference>
<dbReference type="PANTHER" id="PTHR43244:SF2">
    <property type="entry name" value="CONSERVED HYPOTHETICAL ALANINE AND PROLINE-RICH PROTEIN"/>
    <property type="match status" value="1"/>
</dbReference>
<comment type="caution">
    <text evidence="2">The sequence shown here is derived from an EMBL/GenBank/DDBJ whole genome shotgun (WGS) entry which is preliminary data.</text>
</comment>
<dbReference type="NCBIfam" id="TIGR03617">
    <property type="entry name" value="F420_MSMEG_2256"/>
    <property type="match status" value="1"/>
</dbReference>